<gene>
    <name evidence="3" type="ORF">Ssi02_33570</name>
</gene>
<keyword evidence="2" id="KW-0472">Membrane</keyword>
<dbReference type="InterPro" id="IPR046095">
    <property type="entry name" value="DUF6113"/>
</dbReference>
<dbReference type="Pfam" id="PF19608">
    <property type="entry name" value="DUF6113"/>
    <property type="match status" value="1"/>
</dbReference>
<evidence type="ECO:0000256" key="2">
    <source>
        <dbReference type="SAM" id="Phobius"/>
    </source>
</evidence>
<feature type="region of interest" description="Disordered" evidence="1">
    <location>
        <begin position="1"/>
        <end position="21"/>
    </location>
</feature>
<evidence type="ECO:0000313" key="3">
    <source>
        <dbReference type="EMBL" id="GII93126.1"/>
    </source>
</evidence>
<feature type="transmembrane region" description="Helical" evidence="2">
    <location>
        <begin position="122"/>
        <end position="148"/>
    </location>
</feature>
<evidence type="ECO:0000313" key="4">
    <source>
        <dbReference type="Proteomes" id="UP000606172"/>
    </source>
</evidence>
<organism evidence="3 4">
    <name type="scientific">Sinosporangium siamense</name>
    <dbReference type="NCBI Taxonomy" id="1367973"/>
    <lineage>
        <taxon>Bacteria</taxon>
        <taxon>Bacillati</taxon>
        <taxon>Actinomycetota</taxon>
        <taxon>Actinomycetes</taxon>
        <taxon>Streptosporangiales</taxon>
        <taxon>Streptosporangiaceae</taxon>
        <taxon>Sinosporangium</taxon>
    </lineage>
</organism>
<keyword evidence="4" id="KW-1185">Reference proteome</keyword>
<dbReference type="EMBL" id="BOOW01000020">
    <property type="protein sequence ID" value="GII93126.1"/>
    <property type="molecule type" value="Genomic_DNA"/>
</dbReference>
<feature type="transmembrane region" description="Helical" evidence="2">
    <location>
        <begin position="61"/>
        <end position="78"/>
    </location>
</feature>
<dbReference type="Proteomes" id="UP000606172">
    <property type="component" value="Unassembled WGS sequence"/>
</dbReference>
<dbReference type="AlphaFoldDB" id="A0A919RFU7"/>
<feature type="compositionally biased region" description="Low complexity" evidence="1">
    <location>
        <begin position="1"/>
        <end position="12"/>
    </location>
</feature>
<name>A0A919RFU7_9ACTN</name>
<keyword evidence="2" id="KW-0812">Transmembrane</keyword>
<keyword evidence="2" id="KW-1133">Transmembrane helix</keyword>
<feature type="transmembrane region" description="Helical" evidence="2">
    <location>
        <begin position="85"/>
        <end position="102"/>
    </location>
</feature>
<comment type="caution">
    <text evidence="3">The sequence shown here is derived from an EMBL/GenBank/DDBJ whole genome shotgun (WGS) entry which is preliminary data.</text>
</comment>
<feature type="transmembrane region" description="Helical" evidence="2">
    <location>
        <begin position="27"/>
        <end position="49"/>
    </location>
</feature>
<proteinExistence type="predicted"/>
<reference evidence="3" key="1">
    <citation type="submission" date="2021-01" db="EMBL/GenBank/DDBJ databases">
        <title>Whole genome shotgun sequence of Sinosporangium siamense NBRC 109515.</title>
        <authorList>
            <person name="Komaki H."/>
            <person name="Tamura T."/>
        </authorList>
    </citation>
    <scope>NUCLEOTIDE SEQUENCE</scope>
    <source>
        <strain evidence="3">NBRC 109515</strain>
    </source>
</reference>
<evidence type="ECO:0000256" key="1">
    <source>
        <dbReference type="SAM" id="MobiDB-lite"/>
    </source>
</evidence>
<sequence length="157" mass="16473">MSMSETPLVPTPEVEPEPRGPRIPPPILTGMLHGTLIVLGLVVGTIGAFGQHWYFGNDLPVAAVVCLIVLFAVVNGMGRLAQSRVAAITTALGWVVVTTVLLTEPPGRDLVFVDDLAGRVYLFGGFAVMVLAVLLVPSNAAAAGSWLLRSHLPGSPR</sequence>
<protein>
    <submittedName>
        <fullName evidence="3">Uncharacterized protein</fullName>
    </submittedName>
</protein>
<accession>A0A919RFU7</accession>